<dbReference type="KEGG" id="kcm:ABWK59_04325"/>
<reference evidence="1" key="1">
    <citation type="submission" date="2024-06" db="EMBL/GenBank/DDBJ databases">
        <title>The genome sequences of Kitasatospora sp. strain HUAS MG31.</title>
        <authorList>
            <person name="Mo P."/>
        </authorList>
    </citation>
    <scope>NUCLEOTIDE SEQUENCE</scope>
    <source>
        <strain evidence="1">HUAS MG31</strain>
    </source>
</reference>
<proteinExistence type="predicted"/>
<dbReference type="EMBL" id="CP159872">
    <property type="protein sequence ID" value="XCM78217.1"/>
    <property type="molecule type" value="Genomic_DNA"/>
</dbReference>
<organism evidence="1">
    <name type="scientific">Kitasatospora camelliae</name>
    <dbReference type="NCBI Taxonomy" id="3156397"/>
    <lineage>
        <taxon>Bacteria</taxon>
        <taxon>Bacillati</taxon>
        <taxon>Actinomycetota</taxon>
        <taxon>Actinomycetes</taxon>
        <taxon>Kitasatosporales</taxon>
        <taxon>Streptomycetaceae</taxon>
        <taxon>Kitasatospora</taxon>
    </lineage>
</organism>
<evidence type="ECO:0000313" key="1">
    <source>
        <dbReference type="EMBL" id="XCM78217.1"/>
    </source>
</evidence>
<sequence length="75" mass="8402">MSEPEPAPERLPDTELMPDEIALVLEYVEIPPGLPMDYADLRKAKLAKAMGGWFRKIGPGLYEIVPHTGRSPRRS</sequence>
<gene>
    <name evidence="1" type="ORF">ABWK59_04325</name>
</gene>
<accession>A0AAU8JPN9</accession>
<name>A0AAU8JPN9_9ACTN</name>
<dbReference type="AlphaFoldDB" id="A0AAU8JPN9"/>
<dbReference type="RefSeq" id="WP_354637960.1">
    <property type="nucleotide sequence ID" value="NZ_CP159872.1"/>
</dbReference>
<protein>
    <submittedName>
        <fullName evidence="1">Uncharacterized protein</fullName>
    </submittedName>
</protein>